<organism evidence="1">
    <name type="scientific">mine drainage metagenome</name>
    <dbReference type="NCBI Taxonomy" id="410659"/>
    <lineage>
        <taxon>unclassified sequences</taxon>
        <taxon>metagenomes</taxon>
        <taxon>ecological metagenomes</taxon>
    </lineage>
</organism>
<name>E6PZC4_9ZZZZ</name>
<dbReference type="InterPro" id="IPR051200">
    <property type="entry name" value="Host-pathogen_enzymatic-act"/>
</dbReference>
<dbReference type="InterPro" id="IPR011048">
    <property type="entry name" value="Haem_d1_sf"/>
</dbReference>
<dbReference type="PANTHER" id="PTHR47197">
    <property type="entry name" value="PROTEIN NIRF"/>
    <property type="match status" value="1"/>
</dbReference>
<protein>
    <recommendedName>
        <fullName evidence="2">YncE family protein</fullName>
    </recommendedName>
</protein>
<dbReference type="Gene3D" id="2.130.10.10">
    <property type="entry name" value="YVTN repeat-like/Quinoprotein amine dehydrogenase"/>
    <property type="match status" value="1"/>
</dbReference>
<accession>E6PZC4</accession>
<reference evidence="1" key="1">
    <citation type="submission" date="2009-10" db="EMBL/GenBank/DDBJ databases">
        <title>Diversity of trophic interactions inside an arsenic-rich microbial ecosystem.</title>
        <authorList>
            <person name="Bertin P.N."/>
            <person name="Heinrich-Salmeron A."/>
            <person name="Pelletier E."/>
            <person name="Goulhen-Chollet F."/>
            <person name="Arsene-Ploetze F."/>
            <person name="Gallien S."/>
            <person name="Calteau A."/>
            <person name="Vallenet D."/>
            <person name="Casiot C."/>
            <person name="Chane-Woon-Ming B."/>
            <person name="Giloteaux L."/>
            <person name="Barakat M."/>
            <person name="Bonnefoy V."/>
            <person name="Bruneel O."/>
            <person name="Chandler M."/>
            <person name="Cleiss J."/>
            <person name="Duran R."/>
            <person name="Elbaz-Poulichet F."/>
            <person name="Fonknechten N."/>
            <person name="Lauga B."/>
            <person name="Mornico D."/>
            <person name="Ortet P."/>
            <person name="Schaeffer C."/>
            <person name="Siguier P."/>
            <person name="Alexander Thil Smith A."/>
            <person name="Van Dorsselaer A."/>
            <person name="Weissenbach J."/>
            <person name="Medigue C."/>
            <person name="Le Paslier D."/>
        </authorList>
    </citation>
    <scope>NUCLEOTIDE SEQUENCE</scope>
</reference>
<sequence>MTALAVAGCGSLYRPVTNPILPSGPAQLPSAYAFVVSAPSASVLGIGTVVDFAGDTVMATAPLGPTPVGFTMNSGGSLAWTLNGDGTVANIPISTNLQQKLIQFSTLSPYTGIDPVVNLYSGSLGLYALDVKSNQVDVLTGSPDAFKLVVPVDQSPITMVGVALAQRYYAIAQNIPYLSQITLDGKTVDGGAACNIDPYSTSIPNGTADAIETATYSVSAHITVGACPVYAVGSLNSKRVFVLNRGSDSISVINSQINAIDKCTPFYNQNGQLVTCHPSLPLTPASGLPHAGPVYAEYNQATQQLVVANYDGNTISIIDVSLDEYGNDSPTFGTTYTVPVGNNPASVTVLADGSRAYVANQSDGTVTIVNMISHTVEKTLAVNGHPRTVVSIQDSLYGKVYVVSPDSPYVTIIRTDQDIVGTSILVSGNAVDVRTTSPDAISNNPNTVSRLPGAGQPCNLPPSDFASAGATISIRNCRYQDPTLLP</sequence>
<dbReference type="SUPFAM" id="SSF51004">
    <property type="entry name" value="C-terminal (heme d1) domain of cytochrome cd1-nitrite reductase"/>
    <property type="match status" value="1"/>
</dbReference>
<gene>
    <name evidence="1" type="ORF">CARN3_1294</name>
</gene>
<dbReference type="AlphaFoldDB" id="E6PZC4"/>
<dbReference type="EMBL" id="CABN01000116">
    <property type="protein sequence ID" value="CBI00283.1"/>
    <property type="molecule type" value="Genomic_DNA"/>
</dbReference>
<dbReference type="InterPro" id="IPR015943">
    <property type="entry name" value="WD40/YVTN_repeat-like_dom_sf"/>
</dbReference>
<comment type="caution">
    <text evidence="1">The sequence shown here is derived from an EMBL/GenBank/DDBJ whole genome shotgun (WGS) entry which is preliminary data.</text>
</comment>
<evidence type="ECO:0000313" key="1">
    <source>
        <dbReference type="EMBL" id="CBI00283.1"/>
    </source>
</evidence>
<dbReference type="PANTHER" id="PTHR47197:SF3">
    <property type="entry name" value="DIHYDRO-HEME D1 DEHYDROGENASE"/>
    <property type="match status" value="1"/>
</dbReference>
<evidence type="ECO:0008006" key="2">
    <source>
        <dbReference type="Google" id="ProtNLM"/>
    </source>
</evidence>
<proteinExistence type="predicted"/>